<reference evidence="3 4" key="1">
    <citation type="submission" date="2020-11" db="EMBL/GenBank/DDBJ databases">
        <title>Pseudonocardia abyssalis sp. nov. and Pseudonocardia oceani sp. nov., description and phylogenomic analysis of two novel actinomycetes isolated from the deep Southern Ocean.</title>
        <authorList>
            <person name="Parra J."/>
        </authorList>
    </citation>
    <scope>NUCLEOTIDE SEQUENCE [LARGE SCALE GENOMIC DNA]</scope>
    <source>
        <strain evidence="4">KRD185</strain>
    </source>
</reference>
<dbReference type="EMBL" id="JADQDF010000001">
    <property type="protein sequence ID" value="MBW0128479.1"/>
    <property type="molecule type" value="Genomic_DNA"/>
</dbReference>
<dbReference type="Proteomes" id="UP000694300">
    <property type="component" value="Unassembled WGS sequence"/>
</dbReference>
<evidence type="ECO:0000259" key="2">
    <source>
        <dbReference type="Pfam" id="PF07510"/>
    </source>
</evidence>
<evidence type="ECO:0000259" key="1">
    <source>
        <dbReference type="Pfam" id="PF03235"/>
    </source>
</evidence>
<dbReference type="RefSeq" id="WP_218595722.1">
    <property type="nucleotide sequence ID" value="NZ_JADQDE010000090.1"/>
</dbReference>
<feature type="domain" description="GmrSD restriction endonucleases N-terminal" evidence="1">
    <location>
        <begin position="17"/>
        <end position="237"/>
    </location>
</feature>
<protein>
    <submittedName>
        <fullName evidence="3">DUF262 domain-containing protein</fullName>
    </submittedName>
</protein>
<gene>
    <name evidence="3" type="ORF">I4I82_12390</name>
</gene>
<keyword evidence="4" id="KW-1185">Reference proteome</keyword>
<proteinExistence type="predicted"/>
<dbReference type="Pfam" id="PF03235">
    <property type="entry name" value="GmrSD_N"/>
    <property type="match status" value="1"/>
</dbReference>
<dbReference type="InterPro" id="IPR011089">
    <property type="entry name" value="GmrSD_C"/>
</dbReference>
<feature type="domain" description="GmrSD restriction endonucleases C-terminal" evidence="2">
    <location>
        <begin position="432"/>
        <end position="583"/>
    </location>
</feature>
<comment type="caution">
    <text evidence="3">The sequence shown here is derived from an EMBL/GenBank/DDBJ whole genome shotgun (WGS) entry which is preliminary data.</text>
</comment>
<evidence type="ECO:0000313" key="4">
    <source>
        <dbReference type="Proteomes" id="UP000694300"/>
    </source>
</evidence>
<evidence type="ECO:0000313" key="3">
    <source>
        <dbReference type="EMBL" id="MBW0128479.1"/>
    </source>
</evidence>
<sequence>MIKSANQYPVHALLSYEGNLTYRVPPYQREYSWQKAEWEDLFQDLVEADDSHFLGTIITLNQTTDAVASGILELIDGQQRATTLTLLLAAIYSVLNEHREDLDDEARNELFNLGRRLVGKGGELRVTPQTQGRNRDDYRAVLAEAGLPVEPAQKKPYFPLRRIARCYQYFRGSITRLAETNGFDEVRAARIMLEAVQKAILVKIEVANHADAFVLFESLNNRGMPLTPVDLIKNHLLAVSERHGVMHVDEAFKLWNEMLTNLGDDYATQERFLRHYYNAFKAELPEVANAPVATRTKLIRIYETLLGKNIKSGVDDLVGASRIYGRVTCVAETDAPTALDESFRHLMRAQGAPSYVLVMWLLAKQAKLGLTEYQLISVTRWLTSFFVRRNLTGYPQTYALPKLFMTIIAMLDGRSGVGVVDIIAKELTDASSSDEDFRRRLEGPIYDENTDVARFLLTTLSEDAMTKETQTDLWGQEKGHFVWTIEHILPQGANLPDAWKQMLGGAAAAASAQEADVHRLGNLTITAYNSTLGNKSFPEKRDRTDTNGRYIGYRNGLALNVDLVDRQTWTVADIEERTKKLVDASLLRFPLL</sequence>
<accession>A0ABS6U8K0</accession>
<dbReference type="PANTHER" id="PTHR35149:SF1">
    <property type="entry name" value="DUF5655 DOMAIN-CONTAINING PROTEIN"/>
    <property type="match status" value="1"/>
</dbReference>
<dbReference type="InterPro" id="IPR004919">
    <property type="entry name" value="GmrSD_N"/>
</dbReference>
<dbReference type="Pfam" id="PF07510">
    <property type="entry name" value="GmrSD_C"/>
    <property type="match status" value="1"/>
</dbReference>
<organism evidence="3 4">
    <name type="scientific">Pseudonocardia oceani</name>
    <dbReference type="NCBI Taxonomy" id="2792013"/>
    <lineage>
        <taxon>Bacteria</taxon>
        <taxon>Bacillati</taxon>
        <taxon>Actinomycetota</taxon>
        <taxon>Actinomycetes</taxon>
        <taxon>Pseudonocardiales</taxon>
        <taxon>Pseudonocardiaceae</taxon>
        <taxon>Pseudonocardia</taxon>
    </lineage>
</organism>
<name>A0ABS6U8K0_9PSEU</name>
<dbReference type="PANTHER" id="PTHR35149">
    <property type="entry name" value="SLL5132 PROTEIN"/>
    <property type="match status" value="1"/>
</dbReference>